<dbReference type="Pfam" id="PF12796">
    <property type="entry name" value="Ank_2"/>
    <property type="match status" value="1"/>
</dbReference>
<dbReference type="Proteomes" id="UP000652219">
    <property type="component" value="Unassembled WGS sequence"/>
</dbReference>
<dbReference type="PROSITE" id="PS50088">
    <property type="entry name" value="ANK_REPEAT"/>
    <property type="match status" value="3"/>
</dbReference>
<evidence type="ECO:0000313" key="5">
    <source>
        <dbReference type="Proteomes" id="UP000652219"/>
    </source>
</evidence>
<dbReference type="PRINTS" id="PR01415">
    <property type="entry name" value="ANKYRIN"/>
</dbReference>
<evidence type="ECO:0000256" key="2">
    <source>
        <dbReference type="ARBA" id="ARBA00023043"/>
    </source>
</evidence>
<dbReference type="AlphaFoldDB" id="A0A8H6IZV5"/>
<organism evidence="4 5">
    <name type="scientific">Colletotrichum sojae</name>
    <dbReference type="NCBI Taxonomy" id="2175907"/>
    <lineage>
        <taxon>Eukaryota</taxon>
        <taxon>Fungi</taxon>
        <taxon>Dikarya</taxon>
        <taxon>Ascomycota</taxon>
        <taxon>Pezizomycotina</taxon>
        <taxon>Sordariomycetes</taxon>
        <taxon>Hypocreomycetidae</taxon>
        <taxon>Glomerellales</taxon>
        <taxon>Glomerellaceae</taxon>
        <taxon>Colletotrichum</taxon>
        <taxon>Colletotrichum orchidearum species complex</taxon>
    </lineage>
</organism>
<evidence type="ECO:0000256" key="1">
    <source>
        <dbReference type="ARBA" id="ARBA00022737"/>
    </source>
</evidence>
<gene>
    <name evidence="4" type="ORF">CSOJ01_10845</name>
</gene>
<keyword evidence="5" id="KW-1185">Reference proteome</keyword>
<name>A0A8H6IZV5_9PEZI</name>
<proteinExistence type="predicted"/>
<keyword evidence="1" id="KW-0677">Repeat</keyword>
<dbReference type="Pfam" id="PF00023">
    <property type="entry name" value="Ank"/>
    <property type="match status" value="1"/>
</dbReference>
<dbReference type="SUPFAM" id="SSF48403">
    <property type="entry name" value="Ankyrin repeat"/>
    <property type="match status" value="1"/>
</dbReference>
<sequence>MTSALHVAAQKGHARITRMLLQHGADCNMEDHCGQTPLMLAVIAGHEDIAGLLLAGHARVDVVDHQRRSALHWAVVYKREAILNTLISQCAGKSDVLNARDRSNETLLHIAINSNFEPGVKMLLESGASIILETANQ</sequence>
<evidence type="ECO:0000256" key="3">
    <source>
        <dbReference type="PROSITE-ProRule" id="PRU00023"/>
    </source>
</evidence>
<dbReference type="Gene3D" id="1.25.40.20">
    <property type="entry name" value="Ankyrin repeat-containing domain"/>
    <property type="match status" value="1"/>
</dbReference>
<dbReference type="InterPro" id="IPR036770">
    <property type="entry name" value="Ankyrin_rpt-contain_sf"/>
</dbReference>
<evidence type="ECO:0000313" key="4">
    <source>
        <dbReference type="EMBL" id="KAF6803546.1"/>
    </source>
</evidence>
<dbReference type="EMBL" id="WIGN01000235">
    <property type="protein sequence ID" value="KAF6803546.1"/>
    <property type="molecule type" value="Genomic_DNA"/>
</dbReference>
<dbReference type="PANTHER" id="PTHR24201">
    <property type="entry name" value="ANK_REP_REGION DOMAIN-CONTAINING PROTEIN"/>
    <property type="match status" value="1"/>
</dbReference>
<dbReference type="InterPro" id="IPR050776">
    <property type="entry name" value="Ank_Repeat/CDKN_Inhibitor"/>
</dbReference>
<dbReference type="PROSITE" id="PS50297">
    <property type="entry name" value="ANK_REP_REGION"/>
    <property type="match status" value="2"/>
</dbReference>
<dbReference type="SMART" id="SM00248">
    <property type="entry name" value="ANK"/>
    <property type="match status" value="4"/>
</dbReference>
<reference evidence="4 5" key="1">
    <citation type="journal article" date="2020" name="Phytopathology">
        <title>Genome Sequence Resources of Colletotrichum truncatum, C. plurivorum, C. musicola, and C. sojae: Four Species Pathogenic to Soybean (Glycine max).</title>
        <authorList>
            <person name="Rogerio F."/>
            <person name="Boufleur T.R."/>
            <person name="Ciampi-Guillardi M."/>
            <person name="Sukno S.A."/>
            <person name="Thon M.R."/>
            <person name="Massola Junior N.S."/>
            <person name="Baroncelli R."/>
        </authorList>
    </citation>
    <scope>NUCLEOTIDE SEQUENCE [LARGE SCALE GENOMIC DNA]</scope>
    <source>
        <strain evidence="4 5">LFN0009</strain>
    </source>
</reference>
<keyword evidence="2 3" id="KW-0040">ANK repeat</keyword>
<dbReference type="InterPro" id="IPR002110">
    <property type="entry name" value="Ankyrin_rpt"/>
</dbReference>
<comment type="caution">
    <text evidence="4">The sequence shown here is derived from an EMBL/GenBank/DDBJ whole genome shotgun (WGS) entry which is preliminary data.</text>
</comment>
<feature type="repeat" description="ANK" evidence="3">
    <location>
        <begin position="33"/>
        <end position="65"/>
    </location>
</feature>
<protein>
    <submittedName>
        <fullName evidence="4">Ankyrin repeat-containing protein</fullName>
    </submittedName>
</protein>
<feature type="repeat" description="ANK" evidence="3">
    <location>
        <begin position="1"/>
        <end position="32"/>
    </location>
</feature>
<feature type="repeat" description="ANK" evidence="3">
    <location>
        <begin position="103"/>
        <end position="135"/>
    </location>
</feature>
<accession>A0A8H6IZV5</accession>